<keyword evidence="2" id="KW-1185">Reference proteome</keyword>
<proteinExistence type="predicted"/>
<dbReference type="AlphaFoldDB" id="A0A380U2N8"/>
<dbReference type="EMBL" id="UFRQ01000003">
    <property type="protein sequence ID" value="SUT95420.1"/>
    <property type="molecule type" value="Genomic_DNA"/>
</dbReference>
<accession>A0A380U2N8</accession>
<reference evidence="1 2" key="1">
    <citation type="submission" date="2018-06" db="EMBL/GenBank/DDBJ databases">
        <authorList>
            <consortium name="Pathogen Informatics"/>
            <person name="Doyle S."/>
        </authorList>
    </citation>
    <scope>NUCLEOTIDE SEQUENCE [LARGE SCALE GENOMIC DNA]</scope>
    <source>
        <strain evidence="1 2">NCTC10801</strain>
    </source>
</reference>
<organism evidence="1 2">
    <name type="scientific">[Actinobacillus] rossii</name>
    <dbReference type="NCBI Taxonomy" id="123820"/>
    <lineage>
        <taxon>Bacteria</taxon>
        <taxon>Pseudomonadati</taxon>
        <taxon>Pseudomonadota</taxon>
        <taxon>Gammaproteobacteria</taxon>
        <taxon>Pasteurellales</taxon>
        <taxon>Pasteurellaceae</taxon>
    </lineage>
</organism>
<protein>
    <submittedName>
        <fullName evidence="1">Uncharacterized protein</fullName>
    </submittedName>
</protein>
<name>A0A380U2N8_9PAST</name>
<evidence type="ECO:0000313" key="1">
    <source>
        <dbReference type="EMBL" id="SUT95420.1"/>
    </source>
</evidence>
<evidence type="ECO:0000313" key="2">
    <source>
        <dbReference type="Proteomes" id="UP000254649"/>
    </source>
</evidence>
<gene>
    <name evidence="1" type="ORF">NCTC10801_02464</name>
</gene>
<dbReference type="Proteomes" id="UP000254649">
    <property type="component" value="Unassembled WGS sequence"/>
</dbReference>
<sequence length="119" mass="13571">MNRNIVKKSSHKLGAETRSLLVKAEIAKQCVIPERVKLGSIQATPAVIELMGKNKALELVHRHEYKDYGDLDEHDIYANELSLLLGNRIVSSYQIEGEKIFIITEADRSYTTIMMAYEY</sequence>